<gene>
    <name evidence="2" type="ORF">BOO69_16050</name>
</gene>
<evidence type="ECO:0000313" key="2">
    <source>
        <dbReference type="EMBL" id="APE44752.1"/>
    </source>
</evidence>
<organism evidence="2 3">
    <name type="scientific">Sulfitobacter alexandrii</name>
    <dbReference type="NCBI Taxonomy" id="1917485"/>
    <lineage>
        <taxon>Bacteria</taxon>
        <taxon>Pseudomonadati</taxon>
        <taxon>Pseudomonadota</taxon>
        <taxon>Alphaproteobacteria</taxon>
        <taxon>Rhodobacterales</taxon>
        <taxon>Roseobacteraceae</taxon>
        <taxon>Sulfitobacter</taxon>
    </lineage>
</organism>
<keyword evidence="1" id="KW-0812">Transmembrane</keyword>
<dbReference type="AlphaFoldDB" id="A0A1J0WKR8"/>
<dbReference type="OrthoDB" id="7728097at2"/>
<protein>
    <submittedName>
        <fullName evidence="2">Uncharacterized protein</fullName>
    </submittedName>
</protein>
<evidence type="ECO:0000256" key="1">
    <source>
        <dbReference type="SAM" id="Phobius"/>
    </source>
</evidence>
<name>A0A1J0WKR8_9RHOB</name>
<accession>A0A1J0WKR8</accession>
<dbReference type="Proteomes" id="UP000181897">
    <property type="component" value="Chromosome"/>
</dbReference>
<dbReference type="RefSeq" id="WP_071973098.1">
    <property type="nucleotide sequence ID" value="NZ_CP018076.1"/>
</dbReference>
<keyword evidence="1" id="KW-0472">Membrane</keyword>
<keyword evidence="3" id="KW-1185">Reference proteome</keyword>
<sequence length="60" mass="6511">MSRITRITRKKTDPDPRQVDWIVLTVSLIGILIVLAASIQAGEAGLVAYLGSYMTSSVSF</sequence>
<dbReference type="EMBL" id="CP018076">
    <property type="protein sequence ID" value="APE44752.1"/>
    <property type="molecule type" value="Genomic_DNA"/>
</dbReference>
<keyword evidence="1" id="KW-1133">Transmembrane helix</keyword>
<feature type="transmembrane region" description="Helical" evidence="1">
    <location>
        <begin position="21"/>
        <end position="41"/>
    </location>
</feature>
<reference evidence="2 3" key="1">
    <citation type="submission" date="2016-11" db="EMBL/GenBank/DDBJ databases">
        <title>Complete genome sequence of Sulfitobacter sp. AM1-D1, a toxic bacteria associated with marine dinoflagellate Alexandrium minutum in East China Sea.</title>
        <authorList>
            <person name="Yang Q."/>
            <person name="Zhang X."/>
            <person name="Tian X."/>
        </authorList>
    </citation>
    <scope>NUCLEOTIDE SEQUENCE [LARGE SCALE GENOMIC DNA]</scope>
    <source>
        <strain evidence="2 3">AM1-D1</strain>
    </source>
</reference>
<proteinExistence type="predicted"/>
<dbReference type="KEGG" id="suam:BOO69_16050"/>
<evidence type="ECO:0000313" key="3">
    <source>
        <dbReference type="Proteomes" id="UP000181897"/>
    </source>
</evidence>